<sequence length="69" mass="7920">MTLHIEEPSPREPGPAPSGRDTARDVETVVWSDDGATRDWWESVMSRCTSYVPQRDRRRRTPRPPSARA</sequence>
<protein>
    <submittedName>
        <fullName evidence="2">Uncharacterized protein</fullName>
    </submittedName>
</protein>
<evidence type="ECO:0000256" key="1">
    <source>
        <dbReference type="SAM" id="MobiDB-lite"/>
    </source>
</evidence>
<proteinExistence type="predicted"/>
<name>A0A1I0U6W8_9NOCA</name>
<feature type="region of interest" description="Disordered" evidence="1">
    <location>
        <begin position="1"/>
        <end position="26"/>
    </location>
</feature>
<dbReference type="EMBL" id="FOJN01000014">
    <property type="protein sequence ID" value="SFA59822.1"/>
    <property type="molecule type" value="Genomic_DNA"/>
</dbReference>
<gene>
    <name evidence="2" type="ORF">SAMN05444374_11469</name>
</gene>
<dbReference type="AlphaFoldDB" id="A0A1I0U6W8"/>
<evidence type="ECO:0000313" key="3">
    <source>
        <dbReference type="Proteomes" id="UP000182054"/>
    </source>
</evidence>
<dbReference type="RefSeq" id="WP_068362672.1">
    <property type="nucleotide sequence ID" value="NZ_FOJN01000014.1"/>
</dbReference>
<reference evidence="2 3" key="1">
    <citation type="submission" date="2016-10" db="EMBL/GenBank/DDBJ databases">
        <authorList>
            <person name="de Groot N.N."/>
        </authorList>
    </citation>
    <scope>NUCLEOTIDE SEQUENCE [LARGE SCALE GENOMIC DNA]</scope>
    <source>
        <strain evidence="2 3">DSM 44908</strain>
    </source>
</reference>
<organism evidence="2 3">
    <name type="scientific">Rhodococcoides kroppenstedtii</name>
    <dbReference type="NCBI Taxonomy" id="293050"/>
    <lineage>
        <taxon>Bacteria</taxon>
        <taxon>Bacillati</taxon>
        <taxon>Actinomycetota</taxon>
        <taxon>Actinomycetes</taxon>
        <taxon>Mycobacteriales</taxon>
        <taxon>Nocardiaceae</taxon>
        <taxon>Rhodococcoides</taxon>
    </lineage>
</organism>
<feature type="compositionally biased region" description="Basic and acidic residues" evidence="1">
    <location>
        <begin position="1"/>
        <end position="10"/>
    </location>
</feature>
<evidence type="ECO:0000313" key="2">
    <source>
        <dbReference type="EMBL" id="SFA59822.1"/>
    </source>
</evidence>
<accession>A0A1I0U6W8</accession>
<dbReference type="Proteomes" id="UP000182054">
    <property type="component" value="Unassembled WGS sequence"/>
</dbReference>
<dbReference type="GeneID" id="85487115"/>